<dbReference type="PANTHER" id="PTHR22958:SF1">
    <property type="entry name" value="GLYCEROPHOSPHOCHOLINE PHOSPHODIESTERASE GPCPD1"/>
    <property type="match status" value="1"/>
</dbReference>
<dbReference type="InterPro" id="IPR030395">
    <property type="entry name" value="GP_PDE_dom"/>
</dbReference>
<dbReference type="InterPro" id="IPR051578">
    <property type="entry name" value="GDPD"/>
</dbReference>
<feature type="non-terminal residue" evidence="6">
    <location>
        <position position="1"/>
    </location>
</feature>
<keyword evidence="2" id="KW-0319">Glycerol metabolism</keyword>
<protein>
    <recommendedName>
        <fullName evidence="1">glycerophosphodiester phosphodiesterase</fullName>
        <ecNumber evidence="1">3.1.4.46</ecNumber>
    </recommendedName>
</protein>
<dbReference type="Pfam" id="PF03009">
    <property type="entry name" value="GDPD"/>
    <property type="match status" value="1"/>
</dbReference>
<sequence>MALTAGHVSDVPNLDQVPETTTTSLSSLFSPRFSKGVDVGRIGVKPPKFLVVGHRGSGMNSLQSSDRRMKAFKENSILSFNSAARFPVTKDDCPVIFHDNFILSEENCDRAESIRVPLLWPQREPSKVGKSLFRKAKDGEILSWNVERDDSLCTLEEAFQKVNSSLGFNVELKFDDRIVYQQEHLVHALQSVLKVVFEHAKDRPIIFSTFQPDAALITRKLQSTYPVFFLTNGGNEIYYDVRRNSLEEGVKLCVEGGLQGIVSEVKGILRNPGAVSKIKEAKLSLLTFGKLNNVPEAVHLQHLMGIEGVIVDLVQEITEAVSEMIKPSKEQGGEEILMEREEQIRAKAKPQFMENELSFLLKLVPELNS</sequence>
<keyword evidence="3" id="KW-0378">Hydrolase</keyword>
<dbReference type="GO" id="GO:0008889">
    <property type="term" value="F:glycerophosphodiester phosphodiesterase activity"/>
    <property type="evidence" value="ECO:0007669"/>
    <property type="project" value="UniProtKB-EC"/>
</dbReference>
<comment type="caution">
    <text evidence="6">The sequence shown here is derived from an EMBL/GenBank/DDBJ whole genome shotgun (WGS) entry which is preliminary data.</text>
</comment>
<dbReference type="OrthoDB" id="1058301at2759"/>
<feature type="domain" description="GP-PDE" evidence="5">
    <location>
        <begin position="49"/>
        <end position="321"/>
    </location>
</feature>
<dbReference type="Gene3D" id="3.20.20.190">
    <property type="entry name" value="Phosphatidylinositol (PI) phosphodiesterase"/>
    <property type="match status" value="1"/>
</dbReference>
<reference evidence="6" key="1">
    <citation type="journal article" date="2019" name="Genome Biol. Evol.">
        <title>The Rhododendron genome and chromosomal organization provide insight into shared whole-genome duplications across the heath family (Ericaceae).</title>
        <authorList>
            <person name="Soza V.L."/>
            <person name="Lindsley D."/>
            <person name="Waalkes A."/>
            <person name="Ramage E."/>
            <person name="Patwardhan R.P."/>
            <person name="Burton J.N."/>
            <person name="Adey A."/>
            <person name="Kumar A."/>
            <person name="Qiu R."/>
            <person name="Shendure J."/>
            <person name="Hall B."/>
        </authorList>
    </citation>
    <scope>NUCLEOTIDE SEQUENCE</scope>
    <source>
        <strain evidence="6">RSF 1966-606</strain>
    </source>
</reference>
<dbReference type="GO" id="GO:0046475">
    <property type="term" value="P:glycerophospholipid catabolic process"/>
    <property type="evidence" value="ECO:0007669"/>
    <property type="project" value="TreeGrafter"/>
</dbReference>
<dbReference type="EMBL" id="QEFC01003985">
    <property type="protein sequence ID" value="KAE9446076.1"/>
    <property type="molecule type" value="Genomic_DNA"/>
</dbReference>
<organism evidence="6">
    <name type="scientific">Rhododendron williamsianum</name>
    <dbReference type="NCBI Taxonomy" id="262921"/>
    <lineage>
        <taxon>Eukaryota</taxon>
        <taxon>Viridiplantae</taxon>
        <taxon>Streptophyta</taxon>
        <taxon>Embryophyta</taxon>
        <taxon>Tracheophyta</taxon>
        <taxon>Spermatophyta</taxon>
        <taxon>Magnoliopsida</taxon>
        <taxon>eudicotyledons</taxon>
        <taxon>Gunneridae</taxon>
        <taxon>Pentapetalae</taxon>
        <taxon>asterids</taxon>
        <taxon>Ericales</taxon>
        <taxon>Ericaceae</taxon>
        <taxon>Ericoideae</taxon>
        <taxon>Rhodoreae</taxon>
        <taxon>Rhododendron</taxon>
    </lineage>
</organism>
<dbReference type="EC" id="3.1.4.46" evidence="1"/>
<dbReference type="PANTHER" id="PTHR22958">
    <property type="entry name" value="GLYCEROPHOSPHORYL DIESTER PHOSPHODIESTERASE"/>
    <property type="match status" value="1"/>
</dbReference>
<dbReference type="AlphaFoldDB" id="A0A6A4KB37"/>
<dbReference type="InterPro" id="IPR017946">
    <property type="entry name" value="PLC-like_Pdiesterase_TIM-brl"/>
</dbReference>
<accession>A0A6A4KB37</accession>
<comment type="catalytic activity">
    <reaction evidence="4">
        <text>a sn-glycero-3-phosphodiester + H2O = an alcohol + sn-glycerol 3-phosphate + H(+)</text>
        <dbReference type="Rhea" id="RHEA:12969"/>
        <dbReference type="ChEBI" id="CHEBI:15377"/>
        <dbReference type="ChEBI" id="CHEBI:15378"/>
        <dbReference type="ChEBI" id="CHEBI:30879"/>
        <dbReference type="ChEBI" id="CHEBI:57597"/>
        <dbReference type="ChEBI" id="CHEBI:83408"/>
        <dbReference type="EC" id="3.1.4.46"/>
    </reaction>
</comment>
<gene>
    <name evidence="6" type="ORF">C3L33_22003</name>
</gene>
<evidence type="ECO:0000259" key="5">
    <source>
        <dbReference type="PROSITE" id="PS51704"/>
    </source>
</evidence>
<dbReference type="PROSITE" id="PS51704">
    <property type="entry name" value="GP_PDE"/>
    <property type="match status" value="1"/>
</dbReference>
<dbReference type="SUPFAM" id="SSF51695">
    <property type="entry name" value="PLC-like phosphodiesterases"/>
    <property type="match status" value="1"/>
</dbReference>
<evidence type="ECO:0000256" key="3">
    <source>
        <dbReference type="ARBA" id="ARBA00022801"/>
    </source>
</evidence>
<evidence type="ECO:0000256" key="4">
    <source>
        <dbReference type="ARBA" id="ARBA00047512"/>
    </source>
</evidence>
<dbReference type="GO" id="GO:0006071">
    <property type="term" value="P:glycerol metabolic process"/>
    <property type="evidence" value="ECO:0007669"/>
    <property type="project" value="UniProtKB-KW"/>
</dbReference>
<name>A0A6A4KB37_9ERIC</name>
<evidence type="ECO:0000256" key="2">
    <source>
        <dbReference type="ARBA" id="ARBA00022798"/>
    </source>
</evidence>
<proteinExistence type="predicted"/>
<evidence type="ECO:0000313" key="6">
    <source>
        <dbReference type="EMBL" id="KAE9446076.1"/>
    </source>
</evidence>
<evidence type="ECO:0000256" key="1">
    <source>
        <dbReference type="ARBA" id="ARBA00012247"/>
    </source>
</evidence>